<reference evidence="2" key="1">
    <citation type="journal article" date="2023" name="G3 (Bethesda)">
        <title>Whole genome assemblies of Zophobas morio and Tenebrio molitor.</title>
        <authorList>
            <person name="Kaur S."/>
            <person name="Stinson S.A."/>
            <person name="diCenzo G.C."/>
        </authorList>
    </citation>
    <scope>NUCLEOTIDE SEQUENCE</scope>
    <source>
        <strain evidence="2">QUZm001</strain>
    </source>
</reference>
<dbReference type="InterPro" id="IPR053010">
    <property type="entry name" value="SET_SmydA-8"/>
</dbReference>
<dbReference type="GO" id="GO:0008757">
    <property type="term" value="F:S-adenosylmethionine-dependent methyltransferase activity"/>
    <property type="evidence" value="ECO:0007669"/>
    <property type="project" value="UniProtKB-ARBA"/>
</dbReference>
<dbReference type="InterPro" id="IPR001214">
    <property type="entry name" value="SET_dom"/>
</dbReference>
<dbReference type="PANTHER" id="PTHR46455:SF6">
    <property type="entry name" value="RE22408P-RELATED"/>
    <property type="match status" value="1"/>
</dbReference>
<evidence type="ECO:0000259" key="1">
    <source>
        <dbReference type="Pfam" id="PF00856"/>
    </source>
</evidence>
<organism evidence="2 3">
    <name type="scientific">Zophobas morio</name>
    <dbReference type="NCBI Taxonomy" id="2755281"/>
    <lineage>
        <taxon>Eukaryota</taxon>
        <taxon>Metazoa</taxon>
        <taxon>Ecdysozoa</taxon>
        <taxon>Arthropoda</taxon>
        <taxon>Hexapoda</taxon>
        <taxon>Insecta</taxon>
        <taxon>Pterygota</taxon>
        <taxon>Neoptera</taxon>
        <taxon>Endopterygota</taxon>
        <taxon>Coleoptera</taxon>
        <taxon>Polyphaga</taxon>
        <taxon>Cucujiformia</taxon>
        <taxon>Tenebrionidae</taxon>
        <taxon>Zophobas</taxon>
    </lineage>
</organism>
<dbReference type="PANTHER" id="PTHR46455">
    <property type="entry name" value="SET AND MYND DOMAIN CONTAINING, ARTHROPOD-SPECIFIC, MEMBER 4, ISOFORM A"/>
    <property type="match status" value="1"/>
</dbReference>
<evidence type="ECO:0000313" key="3">
    <source>
        <dbReference type="Proteomes" id="UP001168821"/>
    </source>
</evidence>
<dbReference type="Gene3D" id="1.10.220.160">
    <property type="match status" value="1"/>
</dbReference>
<evidence type="ECO:0000313" key="2">
    <source>
        <dbReference type="EMBL" id="KAJ3645888.1"/>
    </source>
</evidence>
<dbReference type="Gene3D" id="2.170.270.10">
    <property type="entry name" value="SET domain"/>
    <property type="match status" value="1"/>
</dbReference>
<comment type="caution">
    <text evidence="2">The sequence shown here is derived from an EMBL/GenBank/DDBJ whole genome shotgun (WGS) entry which is preliminary data.</text>
</comment>
<sequence>MGENSCLYKITENDQLGRYIIAAKIIKQGQLILKENPVILCPQIGGCTICFNCCAQIKKVQFCSECAVAVLCNSECKGQFHTPQECSVIKKTPIKREDLLTNPEIVTPFRYLLWHHFNKELFQAVLQLENHLELRRDSQIWRRTHINVENVLHELKMVDDADLKNEIVQKICAVLDINTFEVRQPQRNRSGFNPGENLRGLYLSAAMMAHDCVANVHLAVDDEFVLYVHAAVDIPEGAPILFNYANVLQVGLLVVL</sequence>
<dbReference type="GO" id="GO:0008170">
    <property type="term" value="F:N-methyltransferase activity"/>
    <property type="evidence" value="ECO:0007669"/>
    <property type="project" value="UniProtKB-ARBA"/>
</dbReference>
<dbReference type="SUPFAM" id="SSF82199">
    <property type="entry name" value="SET domain"/>
    <property type="match status" value="1"/>
</dbReference>
<feature type="domain" description="SET" evidence="1">
    <location>
        <begin position="17"/>
        <end position="244"/>
    </location>
</feature>
<dbReference type="InterPro" id="IPR046341">
    <property type="entry name" value="SET_dom_sf"/>
</dbReference>
<dbReference type="Pfam" id="PF00856">
    <property type="entry name" value="SET"/>
    <property type="match status" value="1"/>
</dbReference>
<protein>
    <recommendedName>
        <fullName evidence="1">SET domain-containing protein</fullName>
    </recommendedName>
</protein>
<proteinExistence type="predicted"/>
<gene>
    <name evidence="2" type="ORF">Zmor_023510</name>
</gene>
<dbReference type="Gene3D" id="6.10.140.2220">
    <property type="match status" value="1"/>
</dbReference>
<dbReference type="Proteomes" id="UP001168821">
    <property type="component" value="Unassembled WGS sequence"/>
</dbReference>
<accession>A0AA38HYD4</accession>
<dbReference type="AlphaFoldDB" id="A0AA38HYD4"/>
<name>A0AA38HYD4_9CUCU</name>
<dbReference type="EMBL" id="JALNTZ010000007">
    <property type="protein sequence ID" value="KAJ3645888.1"/>
    <property type="molecule type" value="Genomic_DNA"/>
</dbReference>
<dbReference type="GO" id="GO:0008276">
    <property type="term" value="F:protein methyltransferase activity"/>
    <property type="evidence" value="ECO:0007669"/>
    <property type="project" value="UniProtKB-ARBA"/>
</dbReference>
<keyword evidence="3" id="KW-1185">Reference proteome</keyword>